<dbReference type="Pfam" id="PF13970">
    <property type="entry name" value="DUF4221"/>
    <property type="match status" value="1"/>
</dbReference>
<keyword evidence="1" id="KW-0732">Signal</keyword>
<protein>
    <recommendedName>
        <fullName evidence="4">TolB-like 6-blade propeller-like</fullName>
    </recommendedName>
</protein>
<reference evidence="3" key="1">
    <citation type="submission" date="2016-10" db="EMBL/GenBank/DDBJ databases">
        <authorList>
            <person name="Varghese N."/>
            <person name="Submissions S."/>
        </authorList>
    </citation>
    <scope>NUCLEOTIDE SEQUENCE [LARGE SCALE GENOMIC DNA]</scope>
    <source>
        <strain evidence="3">DSM 23445</strain>
    </source>
</reference>
<dbReference type="OrthoDB" id="833511at2"/>
<accession>A0A1I7ANW1</accession>
<evidence type="ECO:0000313" key="2">
    <source>
        <dbReference type="EMBL" id="SFT76584.1"/>
    </source>
</evidence>
<dbReference type="RefSeq" id="WP_091692612.1">
    <property type="nucleotide sequence ID" value="NZ_FPBF01000002.1"/>
</dbReference>
<dbReference type="SUPFAM" id="SSF50969">
    <property type="entry name" value="YVTN repeat-like/Quinoprotein amine dehydrogenase"/>
    <property type="match status" value="1"/>
</dbReference>
<keyword evidence="3" id="KW-1185">Reference proteome</keyword>
<dbReference type="Proteomes" id="UP000199673">
    <property type="component" value="Unassembled WGS sequence"/>
</dbReference>
<evidence type="ECO:0000256" key="1">
    <source>
        <dbReference type="SAM" id="SignalP"/>
    </source>
</evidence>
<dbReference type="EMBL" id="FPBF01000002">
    <property type="protein sequence ID" value="SFT76584.1"/>
    <property type="molecule type" value="Genomic_DNA"/>
</dbReference>
<sequence length="379" mass="43030">MKKLLTLPFLIALFSCGSGSSDSEEISEFPFSFTMDTVQVDPGDHLVFITNYMNSAAVSPDQKILYNLNTKAPELEIIDLETLAYQESIPLEKEGPEGIGTYVSDFAVSEGGDFIFQGYRSFVKANSDLDQYESFKFDAQHLKGDSLAEKEGVDFGSIPSLDGNYLFGTYSVQEFGGAAKGFAIVDLQTKELQKIPIPELESLTDFNINQYDDKGNPRMSTIERIWILQVGNKVYLTNTSRNEAFIYDMKSDSLQKKSFHSTLTSDSKKGLYTKNTNSDKEMDDAWTEKNKEVNFNNLVYDDKNKKFWRVSTEMDRMIADSVVTKKVLTIFDQDLNQLHEQKIDFNISQSLAFFKDGSLYTFINLEDELGFVRIKPTYE</sequence>
<feature type="signal peptide" evidence="1">
    <location>
        <begin position="1"/>
        <end position="20"/>
    </location>
</feature>
<organism evidence="2 3">
    <name type="scientific">Algoriphagus locisalis</name>
    <dbReference type="NCBI Taxonomy" id="305507"/>
    <lineage>
        <taxon>Bacteria</taxon>
        <taxon>Pseudomonadati</taxon>
        <taxon>Bacteroidota</taxon>
        <taxon>Cytophagia</taxon>
        <taxon>Cytophagales</taxon>
        <taxon>Cyclobacteriaceae</taxon>
        <taxon>Algoriphagus</taxon>
    </lineage>
</organism>
<name>A0A1I7ANW1_9BACT</name>
<proteinExistence type="predicted"/>
<gene>
    <name evidence="2" type="ORF">SAMN04489724_2103</name>
</gene>
<dbReference type="InterPro" id="IPR011044">
    <property type="entry name" value="Quino_amine_DH_bsu"/>
</dbReference>
<evidence type="ECO:0000313" key="3">
    <source>
        <dbReference type="Proteomes" id="UP000199673"/>
    </source>
</evidence>
<dbReference type="STRING" id="305507.SAMN04489724_2103"/>
<feature type="chain" id="PRO_5011442462" description="TolB-like 6-blade propeller-like" evidence="1">
    <location>
        <begin position="21"/>
        <end position="379"/>
    </location>
</feature>
<dbReference type="AlphaFoldDB" id="A0A1I7ANW1"/>
<dbReference type="InterPro" id="IPR025316">
    <property type="entry name" value="DUF4221"/>
</dbReference>
<evidence type="ECO:0008006" key="4">
    <source>
        <dbReference type="Google" id="ProtNLM"/>
    </source>
</evidence>
<dbReference type="PROSITE" id="PS51257">
    <property type="entry name" value="PROKAR_LIPOPROTEIN"/>
    <property type="match status" value="1"/>
</dbReference>